<name>F4KQF4_HALH1</name>
<feature type="binding site" evidence="3">
    <location>
        <position position="40"/>
    </location>
    <ligand>
        <name>a divalent metal cation</name>
        <dbReference type="ChEBI" id="CHEBI:60240"/>
    </ligand>
</feature>
<accession>F4KQF4</accession>
<proteinExistence type="inferred from homology"/>
<dbReference type="InterPro" id="IPR034660">
    <property type="entry name" value="DinB/YfiT-like"/>
</dbReference>
<dbReference type="HOGENOM" id="CLU_101283_3_1_10"/>
<comment type="similarity">
    <text evidence="1">Belongs to the DinB family.</text>
</comment>
<keyword evidence="2 3" id="KW-0479">Metal-binding</keyword>
<dbReference type="Proteomes" id="UP000008461">
    <property type="component" value="Chromosome"/>
</dbReference>
<feature type="binding site" evidence="3">
    <location>
        <position position="121"/>
    </location>
    <ligand>
        <name>a divalent metal cation</name>
        <dbReference type="ChEBI" id="CHEBI:60240"/>
    </ligand>
</feature>
<evidence type="ECO:0000313" key="5">
    <source>
        <dbReference type="Proteomes" id="UP000008461"/>
    </source>
</evidence>
<evidence type="ECO:0000256" key="3">
    <source>
        <dbReference type="PIRSR" id="PIRSR607837-1"/>
    </source>
</evidence>
<dbReference type="PANTHER" id="PTHR37302">
    <property type="entry name" value="SLR1116 PROTEIN"/>
    <property type="match status" value="1"/>
</dbReference>
<sequence length="147" mass="17182">MKAFFQNIYGYQHHFNHQLIEQLVLHHQVLPERCIPLFSHVLNAQKIWNARILGLPSSGVFDVHPIETMQALALLNHQHSLEIIEGFDLSQSITYRNTLGEEYSNTIQDLLFHVINHTTHHRGQIISDFRQAGIEPLKTDYVFYVRK</sequence>
<keyword evidence="5" id="KW-1185">Reference proteome</keyword>
<dbReference type="GO" id="GO:0046872">
    <property type="term" value="F:metal ion binding"/>
    <property type="evidence" value="ECO:0007669"/>
    <property type="project" value="UniProtKB-KW"/>
</dbReference>
<protein>
    <submittedName>
        <fullName evidence="4">DinB family protein</fullName>
    </submittedName>
</protein>
<dbReference type="EMBL" id="CP002691">
    <property type="protein sequence ID" value="AEE49943.1"/>
    <property type="molecule type" value="Genomic_DNA"/>
</dbReference>
<dbReference type="AlphaFoldDB" id="F4KQF4"/>
<evidence type="ECO:0000313" key="4">
    <source>
        <dbReference type="EMBL" id="AEE49943.1"/>
    </source>
</evidence>
<organism evidence="4 5">
    <name type="scientific">Haliscomenobacter hydrossis (strain ATCC 27775 / DSM 1100 / LMG 10767 / O)</name>
    <dbReference type="NCBI Taxonomy" id="760192"/>
    <lineage>
        <taxon>Bacteria</taxon>
        <taxon>Pseudomonadati</taxon>
        <taxon>Bacteroidota</taxon>
        <taxon>Saprospiria</taxon>
        <taxon>Saprospirales</taxon>
        <taxon>Haliscomenobacteraceae</taxon>
        <taxon>Haliscomenobacter</taxon>
    </lineage>
</organism>
<dbReference type="Pfam" id="PF05163">
    <property type="entry name" value="DinB"/>
    <property type="match status" value="1"/>
</dbReference>
<evidence type="ECO:0000256" key="1">
    <source>
        <dbReference type="ARBA" id="ARBA00008635"/>
    </source>
</evidence>
<dbReference type="Gene3D" id="1.20.120.450">
    <property type="entry name" value="dinb family like domain"/>
    <property type="match status" value="1"/>
</dbReference>
<feature type="binding site" evidence="3">
    <location>
        <position position="117"/>
    </location>
    <ligand>
        <name>a divalent metal cation</name>
        <dbReference type="ChEBI" id="CHEBI:60240"/>
    </ligand>
</feature>
<dbReference type="InterPro" id="IPR007837">
    <property type="entry name" value="DinB"/>
</dbReference>
<reference evidence="4 5" key="1">
    <citation type="journal article" date="2011" name="Stand. Genomic Sci.">
        <title>Complete genome sequence of Haliscomenobacter hydrossis type strain (O).</title>
        <authorList>
            <consortium name="US DOE Joint Genome Institute (JGI-PGF)"/>
            <person name="Daligault H."/>
            <person name="Lapidus A."/>
            <person name="Zeytun A."/>
            <person name="Nolan M."/>
            <person name="Lucas S."/>
            <person name="Del Rio T.G."/>
            <person name="Tice H."/>
            <person name="Cheng J.F."/>
            <person name="Tapia R."/>
            <person name="Han C."/>
            <person name="Goodwin L."/>
            <person name="Pitluck S."/>
            <person name="Liolios K."/>
            <person name="Pagani I."/>
            <person name="Ivanova N."/>
            <person name="Huntemann M."/>
            <person name="Mavromatis K."/>
            <person name="Mikhailova N."/>
            <person name="Pati A."/>
            <person name="Chen A."/>
            <person name="Palaniappan K."/>
            <person name="Land M."/>
            <person name="Hauser L."/>
            <person name="Brambilla E.M."/>
            <person name="Rohde M."/>
            <person name="Verbarg S."/>
            <person name="Goker M."/>
            <person name="Bristow J."/>
            <person name="Eisen J.A."/>
            <person name="Markowitz V."/>
            <person name="Hugenholtz P."/>
            <person name="Kyrpides N.C."/>
            <person name="Klenk H.P."/>
            <person name="Woyke T."/>
        </authorList>
    </citation>
    <scope>NUCLEOTIDE SEQUENCE [LARGE SCALE GENOMIC DNA]</scope>
    <source>
        <strain evidence="5">ATCC 27775 / DSM 1100 / LMG 10767 / O</strain>
    </source>
</reference>
<dbReference type="eggNOG" id="COG2318">
    <property type="taxonomic scope" value="Bacteria"/>
</dbReference>
<dbReference type="RefSeq" id="WP_013764496.1">
    <property type="nucleotide sequence ID" value="NC_015510.1"/>
</dbReference>
<evidence type="ECO:0000256" key="2">
    <source>
        <dbReference type="ARBA" id="ARBA00022723"/>
    </source>
</evidence>
<dbReference type="OrthoDB" id="9811413at2"/>
<gene>
    <name evidence="4" type="ordered locus">Halhy_2058</name>
</gene>
<dbReference type="KEGG" id="hhy:Halhy_2058"/>
<dbReference type="SUPFAM" id="SSF109854">
    <property type="entry name" value="DinB/YfiT-like putative metalloenzymes"/>
    <property type="match status" value="1"/>
</dbReference>
<reference key="2">
    <citation type="submission" date="2011-04" db="EMBL/GenBank/DDBJ databases">
        <title>Complete sequence of chromosome of Haliscomenobacter hydrossis DSM 1100.</title>
        <authorList>
            <consortium name="US DOE Joint Genome Institute (JGI-PGF)"/>
            <person name="Lucas S."/>
            <person name="Han J."/>
            <person name="Lapidus A."/>
            <person name="Bruce D."/>
            <person name="Goodwin L."/>
            <person name="Pitluck S."/>
            <person name="Peters L."/>
            <person name="Kyrpides N."/>
            <person name="Mavromatis K."/>
            <person name="Ivanova N."/>
            <person name="Ovchinnikova G."/>
            <person name="Pagani I."/>
            <person name="Daligault H."/>
            <person name="Detter J.C."/>
            <person name="Han C."/>
            <person name="Land M."/>
            <person name="Hauser L."/>
            <person name="Markowitz V."/>
            <person name="Cheng J.-F."/>
            <person name="Hugenholtz P."/>
            <person name="Woyke T."/>
            <person name="Wu D."/>
            <person name="Verbarg S."/>
            <person name="Frueling A."/>
            <person name="Brambilla E."/>
            <person name="Klenk H.-P."/>
            <person name="Eisen J.A."/>
        </authorList>
    </citation>
    <scope>NUCLEOTIDE SEQUENCE</scope>
    <source>
        <strain>DSM 1100</strain>
    </source>
</reference>
<dbReference type="PANTHER" id="PTHR37302:SF3">
    <property type="entry name" value="DAMAGE-INDUCIBLE PROTEIN DINB"/>
    <property type="match status" value="1"/>
</dbReference>